<protein>
    <submittedName>
        <fullName evidence="2">13482_t:CDS:1</fullName>
    </submittedName>
</protein>
<comment type="caution">
    <text evidence="2">The sequence shown here is derived from an EMBL/GenBank/DDBJ whole genome shotgun (WGS) entry which is preliminary data.</text>
</comment>
<proteinExistence type="predicted"/>
<feature type="region of interest" description="Disordered" evidence="1">
    <location>
        <begin position="1"/>
        <end position="40"/>
    </location>
</feature>
<evidence type="ECO:0000256" key="1">
    <source>
        <dbReference type="SAM" id="MobiDB-lite"/>
    </source>
</evidence>
<sequence>MSGSVILNKNDDNFSDISSTSLATEEDSNITTHNNPITTL</sequence>
<evidence type="ECO:0000313" key="2">
    <source>
        <dbReference type="EMBL" id="CAG8496106.1"/>
    </source>
</evidence>
<name>A0A9N9EY58_9GLOM</name>
<gene>
    <name evidence="2" type="ORF">FCALED_LOCUS3465</name>
</gene>
<reference evidence="2" key="1">
    <citation type="submission" date="2021-06" db="EMBL/GenBank/DDBJ databases">
        <authorList>
            <person name="Kallberg Y."/>
            <person name="Tangrot J."/>
            <person name="Rosling A."/>
        </authorList>
    </citation>
    <scope>NUCLEOTIDE SEQUENCE</scope>
    <source>
        <strain evidence="2">UK204</strain>
    </source>
</reference>
<accession>A0A9N9EY58</accession>
<dbReference type="AlphaFoldDB" id="A0A9N9EY58"/>
<dbReference type="Proteomes" id="UP000789570">
    <property type="component" value="Unassembled WGS sequence"/>
</dbReference>
<feature type="compositionally biased region" description="Polar residues" evidence="1">
    <location>
        <begin position="15"/>
        <end position="40"/>
    </location>
</feature>
<dbReference type="EMBL" id="CAJVPQ010000608">
    <property type="protein sequence ID" value="CAG8496106.1"/>
    <property type="molecule type" value="Genomic_DNA"/>
</dbReference>
<organism evidence="2 3">
    <name type="scientific">Funneliformis caledonium</name>
    <dbReference type="NCBI Taxonomy" id="1117310"/>
    <lineage>
        <taxon>Eukaryota</taxon>
        <taxon>Fungi</taxon>
        <taxon>Fungi incertae sedis</taxon>
        <taxon>Mucoromycota</taxon>
        <taxon>Glomeromycotina</taxon>
        <taxon>Glomeromycetes</taxon>
        <taxon>Glomerales</taxon>
        <taxon>Glomeraceae</taxon>
        <taxon>Funneliformis</taxon>
    </lineage>
</organism>
<evidence type="ECO:0000313" key="3">
    <source>
        <dbReference type="Proteomes" id="UP000789570"/>
    </source>
</evidence>
<keyword evidence="3" id="KW-1185">Reference proteome</keyword>